<dbReference type="Gene3D" id="3.40.50.2000">
    <property type="entry name" value="Glycogen Phosphorylase B"/>
    <property type="match status" value="1"/>
</dbReference>
<dbReference type="AlphaFoldDB" id="A0AAN7CHK8"/>
<comment type="subunit">
    <text evidence="4">Heterodimer with ALG13 to form a functional enzyme.</text>
</comment>
<evidence type="ECO:0000256" key="7">
    <source>
        <dbReference type="ARBA" id="ARBA00022824"/>
    </source>
</evidence>
<organism evidence="12 13">
    <name type="scientific">Achaetomium macrosporum</name>
    <dbReference type="NCBI Taxonomy" id="79813"/>
    <lineage>
        <taxon>Eukaryota</taxon>
        <taxon>Fungi</taxon>
        <taxon>Dikarya</taxon>
        <taxon>Ascomycota</taxon>
        <taxon>Pezizomycotina</taxon>
        <taxon>Sordariomycetes</taxon>
        <taxon>Sordariomycetidae</taxon>
        <taxon>Sordariales</taxon>
        <taxon>Chaetomiaceae</taxon>
        <taxon>Achaetomium</taxon>
    </lineage>
</organism>
<dbReference type="Pfam" id="PF08660">
    <property type="entry name" value="Alg14"/>
    <property type="match status" value="1"/>
</dbReference>
<evidence type="ECO:0000256" key="6">
    <source>
        <dbReference type="ARBA" id="ARBA00022692"/>
    </source>
</evidence>
<keyword evidence="7" id="KW-0256">Endoplasmic reticulum</keyword>
<dbReference type="GO" id="GO:0006488">
    <property type="term" value="P:dolichol-linked oligosaccharide biosynthetic process"/>
    <property type="evidence" value="ECO:0007669"/>
    <property type="project" value="InterPro"/>
</dbReference>
<dbReference type="PANTHER" id="PTHR12154">
    <property type="entry name" value="GLYCOSYL TRANSFERASE-RELATED"/>
    <property type="match status" value="1"/>
</dbReference>
<name>A0AAN7CHK8_9PEZI</name>
<reference evidence="12" key="1">
    <citation type="journal article" date="2023" name="Mol. Phylogenet. Evol.">
        <title>Genome-scale phylogeny and comparative genomics of the fungal order Sordariales.</title>
        <authorList>
            <person name="Hensen N."/>
            <person name="Bonometti L."/>
            <person name="Westerberg I."/>
            <person name="Brannstrom I.O."/>
            <person name="Guillou S."/>
            <person name="Cros-Aarteil S."/>
            <person name="Calhoun S."/>
            <person name="Haridas S."/>
            <person name="Kuo A."/>
            <person name="Mondo S."/>
            <person name="Pangilinan J."/>
            <person name="Riley R."/>
            <person name="LaButti K."/>
            <person name="Andreopoulos B."/>
            <person name="Lipzen A."/>
            <person name="Chen C."/>
            <person name="Yan M."/>
            <person name="Daum C."/>
            <person name="Ng V."/>
            <person name="Clum A."/>
            <person name="Steindorff A."/>
            <person name="Ohm R.A."/>
            <person name="Martin F."/>
            <person name="Silar P."/>
            <person name="Natvig D.O."/>
            <person name="Lalanne C."/>
            <person name="Gautier V."/>
            <person name="Ament-Velasquez S.L."/>
            <person name="Kruys A."/>
            <person name="Hutchinson M.I."/>
            <person name="Powell A.J."/>
            <person name="Barry K."/>
            <person name="Miller A.N."/>
            <person name="Grigoriev I.V."/>
            <person name="Debuchy R."/>
            <person name="Gladieux P."/>
            <person name="Hiltunen Thoren M."/>
            <person name="Johannesson H."/>
        </authorList>
    </citation>
    <scope>NUCLEOTIDE SEQUENCE</scope>
    <source>
        <strain evidence="12">CBS 532.94</strain>
    </source>
</reference>
<feature type="transmembrane region" description="Helical" evidence="11">
    <location>
        <begin position="219"/>
        <end position="242"/>
    </location>
</feature>
<evidence type="ECO:0000313" key="12">
    <source>
        <dbReference type="EMBL" id="KAK4242204.1"/>
    </source>
</evidence>
<keyword evidence="9 11" id="KW-0472">Membrane</keyword>
<protein>
    <recommendedName>
        <fullName evidence="5">UDP-N-acetylglucosamine transferase subunit ALG14</fullName>
    </recommendedName>
    <alternativeName>
        <fullName evidence="10">Asparagine-linked glycosylation protein 14</fullName>
    </alternativeName>
</protein>
<feature type="transmembrane region" description="Helical" evidence="11">
    <location>
        <begin position="24"/>
        <end position="45"/>
    </location>
</feature>
<comment type="subcellular location">
    <subcellularLocation>
        <location evidence="1">Endoplasmic reticulum membrane</location>
        <topology evidence="1">Single-pass membrane protein</topology>
    </subcellularLocation>
    <subcellularLocation>
        <location evidence="2">Nucleus membrane</location>
        <topology evidence="2">Single-pass membrane protein</topology>
    </subcellularLocation>
</comment>
<evidence type="ECO:0000256" key="1">
    <source>
        <dbReference type="ARBA" id="ARBA00004389"/>
    </source>
</evidence>
<gene>
    <name evidence="12" type="ORF">C8A03DRAFT_29632</name>
</gene>
<keyword evidence="6 11" id="KW-0812">Transmembrane</keyword>
<keyword evidence="8 11" id="KW-1133">Transmembrane helix</keyword>
<evidence type="ECO:0000256" key="4">
    <source>
        <dbReference type="ARBA" id="ARBA00011335"/>
    </source>
</evidence>
<evidence type="ECO:0000313" key="13">
    <source>
        <dbReference type="Proteomes" id="UP001303760"/>
    </source>
</evidence>
<evidence type="ECO:0000256" key="10">
    <source>
        <dbReference type="ARBA" id="ARBA00032062"/>
    </source>
</evidence>
<dbReference type="GO" id="GO:0031965">
    <property type="term" value="C:nuclear membrane"/>
    <property type="evidence" value="ECO:0007669"/>
    <property type="project" value="UniProtKB-SubCell"/>
</dbReference>
<dbReference type="GO" id="GO:0043541">
    <property type="term" value="C:UDP-N-acetylglucosamine transferase complex"/>
    <property type="evidence" value="ECO:0007669"/>
    <property type="project" value="TreeGrafter"/>
</dbReference>
<dbReference type="EMBL" id="MU860011">
    <property type="protein sequence ID" value="KAK4242204.1"/>
    <property type="molecule type" value="Genomic_DNA"/>
</dbReference>
<dbReference type="Proteomes" id="UP001303760">
    <property type="component" value="Unassembled WGS sequence"/>
</dbReference>
<evidence type="ECO:0000256" key="11">
    <source>
        <dbReference type="SAM" id="Phobius"/>
    </source>
</evidence>
<comment type="similarity">
    <text evidence="3">Belongs to the ALG14 family.</text>
</comment>
<dbReference type="PANTHER" id="PTHR12154:SF4">
    <property type="entry name" value="UDP-N-ACETYLGLUCOSAMINE TRANSFERASE SUBUNIT ALG14 HOMOLOG"/>
    <property type="match status" value="1"/>
</dbReference>
<feature type="transmembrane region" description="Helical" evidence="11">
    <location>
        <begin position="180"/>
        <end position="199"/>
    </location>
</feature>
<evidence type="ECO:0000256" key="3">
    <source>
        <dbReference type="ARBA" id="ARBA00009731"/>
    </source>
</evidence>
<proteinExistence type="inferred from homology"/>
<keyword evidence="13" id="KW-1185">Reference proteome</keyword>
<dbReference type="InterPro" id="IPR013969">
    <property type="entry name" value="Oligosacch_biosynth_Alg14"/>
</dbReference>
<accession>A0AAN7CHK8</accession>
<evidence type="ECO:0000256" key="9">
    <source>
        <dbReference type="ARBA" id="ARBA00023136"/>
    </source>
</evidence>
<evidence type="ECO:0000256" key="8">
    <source>
        <dbReference type="ARBA" id="ARBA00022989"/>
    </source>
</evidence>
<dbReference type="GO" id="GO:0004577">
    <property type="term" value="F:N-acetylglucosaminyldiphosphodolichol N-acetylglucosaminyltransferase activity"/>
    <property type="evidence" value="ECO:0007669"/>
    <property type="project" value="TreeGrafter"/>
</dbReference>
<comment type="caution">
    <text evidence="12">The sequence shown here is derived from an EMBL/GenBank/DDBJ whole genome shotgun (WGS) entry which is preliminary data.</text>
</comment>
<reference evidence="12" key="2">
    <citation type="submission" date="2023-05" db="EMBL/GenBank/DDBJ databases">
        <authorList>
            <consortium name="Lawrence Berkeley National Laboratory"/>
            <person name="Steindorff A."/>
            <person name="Hensen N."/>
            <person name="Bonometti L."/>
            <person name="Westerberg I."/>
            <person name="Brannstrom I.O."/>
            <person name="Guillou S."/>
            <person name="Cros-Aarteil S."/>
            <person name="Calhoun S."/>
            <person name="Haridas S."/>
            <person name="Kuo A."/>
            <person name="Mondo S."/>
            <person name="Pangilinan J."/>
            <person name="Riley R."/>
            <person name="Labutti K."/>
            <person name="Andreopoulos B."/>
            <person name="Lipzen A."/>
            <person name="Chen C."/>
            <person name="Yanf M."/>
            <person name="Daum C."/>
            <person name="Ng V."/>
            <person name="Clum A."/>
            <person name="Ohm R."/>
            <person name="Martin F."/>
            <person name="Silar P."/>
            <person name="Natvig D."/>
            <person name="Lalanne C."/>
            <person name="Gautier V."/>
            <person name="Ament-Velasquez S.L."/>
            <person name="Kruys A."/>
            <person name="Hutchinson M.I."/>
            <person name="Powell A.J."/>
            <person name="Barry K."/>
            <person name="Miller A.N."/>
            <person name="Grigoriev I.V."/>
            <person name="Debuchy R."/>
            <person name="Gladieux P."/>
            <person name="Thoren M.H."/>
            <person name="Johannesson H."/>
        </authorList>
    </citation>
    <scope>NUCLEOTIDE SEQUENCE</scope>
    <source>
        <strain evidence="12">CBS 532.94</strain>
    </source>
</reference>
<evidence type="ECO:0000256" key="2">
    <source>
        <dbReference type="ARBA" id="ARBA00004590"/>
    </source>
</evidence>
<feature type="transmembrane region" description="Helical" evidence="11">
    <location>
        <begin position="51"/>
        <end position="68"/>
    </location>
</feature>
<sequence length="305" mass="35259">MERLAALQEYLREEARYDLGRDDFAVLFTLGLFGTLTVSVIGFFYLRWSQITAIICVFIGFLRWRHVSIKREQYPPQRGRRWISDDGNTSVPDTSRLPAVYFFYVLGSGGHTTEMLDIIRQKFRPQTNQHRRYLVTIGDQDSLNRVARLEVLIHNACPNDTHGTLDSFQVPRARRVHQPFWTAPFTCVLTAFYCINALTREPEVRPRTRHGKQFKYPHVIVTNGPATGFVVCAVAHMLKIFYLVPDNRLKMVYVESWARSRTLSLTGRLFWWTNIADMFCVQHDELARRTKGAVYLPAPALRGSG</sequence>
<evidence type="ECO:0000256" key="5">
    <source>
        <dbReference type="ARBA" id="ARBA00017467"/>
    </source>
</evidence>